<evidence type="ECO:0000259" key="5">
    <source>
        <dbReference type="PROSITE" id="PS00498"/>
    </source>
</evidence>
<dbReference type="Gene3D" id="1.10.1280.10">
    <property type="entry name" value="Di-copper center containing domain from catechol oxidase"/>
    <property type="match status" value="1"/>
</dbReference>
<evidence type="ECO:0000259" key="4">
    <source>
        <dbReference type="PROSITE" id="PS00497"/>
    </source>
</evidence>
<evidence type="ECO:0000313" key="6">
    <source>
        <dbReference type="EMBL" id="KAF2822595.1"/>
    </source>
</evidence>
<dbReference type="PRINTS" id="PR00092">
    <property type="entry name" value="TYROSINASE"/>
</dbReference>
<evidence type="ECO:0000256" key="3">
    <source>
        <dbReference type="SAM" id="SignalP"/>
    </source>
</evidence>
<dbReference type="Pfam" id="PF00264">
    <property type="entry name" value="Tyrosinase"/>
    <property type="match status" value="1"/>
</dbReference>
<dbReference type="EMBL" id="MU006234">
    <property type="protein sequence ID" value="KAF2822595.1"/>
    <property type="molecule type" value="Genomic_DNA"/>
</dbReference>
<feature type="domain" description="Tyrosinase copper-binding" evidence="4">
    <location>
        <begin position="118"/>
        <end position="135"/>
    </location>
</feature>
<accession>A0A6A6ZQQ8</accession>
<dbReference type="InterPro" id="IPR008922">
    <property type="entry name" value="Di-copper_centre_dom_sf"/>
</dbReference>
<dbReference type="InterPro" id="IPR050316">
    <property type="entry name" value="Tyrosinase/Hemocyanin"/>
</dbReference>
<dbReference type="SUPFAM" id="SSF48056">
    <property type="entry name" value="Di-copper centre-containing domain"/>
    <property type="match status" value="1"/>
</dbReference>
<dbReference type="AlphaFoldDB" id="A0A6A6ZQQ8"/>
<evidence type="ECO:0000256" key="1">
    <source>
        <dbReference type="ARBA" id="ARBA00022723"/>
    </source>
</evidence>
<keyword evidence="3" id="KW-0732">Signal</keyword>
<proteinExistence type="predicted"/>
<feature type="signal peptide" evidence="3">
    <location>
        <begin position="1"/>
        <end position="18"/>
    </location>
</feature>
<gene>
    <name evidence="6" type="ORF">CC86DRAFT_80525</name>
</gene>
<feature type="domain" description="Tyrosinase copper-binding" evidence="5">
    <location>
        <begin position="313"/>
        <end position="324"/>
    </location>
</feature>
<reference evidence="6" key="1">
    <citation type="journal article" date="2020" name="Stud. Mycol.">
        <title>101 Dothideomycetes genomes: a test case for predicting lifestyles and emergence of pathogens.</title>
        <authorList>
            <person name="Haridas S."/>
            <person name="Albert R."/>
            <person name="Binder M."/>
            <person name="Bloem J."/>
            <person name="Labutti K."/>
            <person name="Salamov A."/>
            <person name="Andreopoulos B."/>
            <person name="Baker S."/>
            <person name="Barry K."/>
            <person name="Bills G."/>
            <person name="Bluhm B."/>
            <person name="Cannon C."/>
            <person name="Castanera R."/>
            <person name="Culley D."/>
            <person name="Daum C."/>
            <person name="Ezra D."/>
            <person name="Gonzalez J."/>
            <person name="Henrissat B."/>
            <person name="Kuo A."/>
            <person name="Liang C."/>
            <person name="Lipzen A."/>
            <person name="Lutzoni F."/>
            <person name="Magnuson J."/>
            <person name="Mondo S."/>
            <person name="Nolan M."/>
            <person name="Ohm R."/>
            <person name="Pangilinan J."/>
            <person name="Park H.-J."/>
            <person name="Ramirez L."/>
            <person name="Alfaro M."/>
            <person name="Sun H."/>
            <person name="Tritt A."/>
            <person name="Yoshinaga Y."/>
            <person name="Zwiers L.-H."/>
            <person name="Turgeon B."/>
            <person name="Goodwin S."/>
            <person name="Spatafora J."/>
            <person name="Crous P."/>
            <person name="Grigoriev I."/>
        </authorList>
    </citation>
    <scope>NUCLEOTIDE SEQUENCE</scope>
    <source>
        <strain evidence="6">CBS 113818</strain>
    </source>
</reference>
<evidence type="ECO:0000256" key="2">
    <source>
        <dbReference type="ARBA" id="ARBA00023002"/>
    </source>
</evidence>
<dbReference type="GO" id="GO:0016491">
    <property type="term" value="F:oxidoreductase activity"/>
    <property type="evidence" value="ECO:0007669"/>
    <property type="project" value="UniProtKB-KW"/>
</dbReference>
<dbReference type="PROSITE" id="PS00498">
    <property type="entry name" value="TYROSINASE_2"/>
    <property type="match status" value="1"/>
</dbReference>
<sequence>MKISSIIVALVCGVVVGAVPLEPRTIFESDALTAKGVLNLGFYVAKKGYANPKKCNLANTAVRREWSTLSQRERLNYISAVKCLAKLPAKTPAGLAAGAKNRYDDFVATHINQTLAIHGTGNFLTWHRYFTWAYEQVLRNECGYKGYQPYYNWAWWASDPSKSPALDGSATSMSGDGAFVANRSNTCIPSPAACGVSIPPGNGGGCVKSGPFKDWQVNLGPVAPVLADFKPNPEYTGLGYNPRCLRRDISRAASSGSTKDSDVASLIKNSGDFGTFTTRLQGDFANGFLGIHTAGHFTIGGDPAGDLFASPGDPAFFLHHAMIDRTYWAWQNQDLEKRLYALAGTITVNNQPPSRNATLDDTIDLGFIGVPVTTIRETSDTLAGPFCYIYV</sequence>
<dbReference type="PROSITE" id="PS00497">
    <property type="entry name" value="TYROSINASE_1"/>
    <property type="match status" value="1"/>
</dbReference>
<organism evidence="6 7">
    <name type="scientific">Ophiobolus disseminans</name>
    <dbReference type="NCBI Taxonomy" id="1469910"/>
    <lineage>
        <taxon>Eukaryota</taxon>
        <taxon>Fungi</taxon>
        <taxon>Dikarya</taxon>
        <taxon>Ascomycota</taxon>
        <taxon>Pezizomycotina</taxon>
        <taxon>Dothideomycetes</taxon>
        <taxon>Pleosporomycetidae</taxon>
        <taxon>Pleosporales</taxon>
        <taxon>Pleosporineae</taxon>
        <taxon>Phaeosphaeriaceae</taxon>
        <taxon>Ophiobolus</taxon>
    </lineage>
</organism>
<dbReference type="PANTHER" id="PTHR11474:SF125">
    <property type="entry name" value="N-ACETYL-6-HYDROXYTRYPTOPHAN OXIDASE IVOB-RELATED"/>
    <property type="match status" value="1"/>
</dbReference>
<feature type="chain" id="PRO_5025484099" evidence="3">
    <location>
        <begin position="19"/>
        <end position="391"/>
    </location>
</feature>
<evidence type="ECO:0000313" key="7">
    <source>
        <dbReference type="Proteomes" id="UP000799424"/>
    </source>
</evidence>
<dbReference type="GO" id="GO:0046872">
    <property type="term" value="F:metal ion binding"/>
    <property type="evidence" value="ECO:0007669"/>
    <property type="project" value="UniProtKB-KW"/>
</dbReference>
<protein>
    <submittedName>
        <fullName evidence="6">Di-copper centre-containing protein</fullName>
    </submittedName>
</protein>
<keyword evidence="2" id="KW-0560">Oxidoreductase</keyword>
<keyword evidence="1" id="KW-0479">Metal-binding</keyword>
<dbReference type="Proteomes" id="UP000799424">
    <property type="component" value="Unassembled WGS sequence"/>
</dbReference>
<keyword evidence="7" id="KW-1185">Reference proteome</keyword>
<name>A0A6A6ZQQ8_9PLEO</name>
<dbReference type="PANTHER" id="PTHR11474">
    <property type="entry name" value="TYROSINASE FAMILY MEMBER"/>
    <property type="match status" value="1"/>
</dbReference>
<dbReference type="InterPro" id="IPR002227">
    <property type="entry name" value="Tyrosinase_Cu-bd"/>
</dbReference>
<dbReference type="OrthoDB" id="6132182at2759"/>